<protein>
    <submittedName>
        <fullName evidence="2">Uncharacterized protein</fullName>
    </submittedName>
</protein>
<evidence type="ECO:0000256" key="1">
    <source>
        <dbReference type="SAM" id="MobiDB-lite"/>
    </source>
</evidence>
<organism evidence="2 3">
    <name type="scientific">Stylosanthes scabra</name>
    <dbReference type="NCBI Taxonomy" id="79078"/>
    <lineage>
        <taxon>Eukaryota</taxon>
        <taxon>Viridiplantae</taxon>
        <taxon>Streptophyta</taxon>
        <taxon>Embryophyta</taxon>
        <taxon>Tracheophyta</taxon>
        <taxon>Spermatophyta</taxon>
        <taxon>Magnoliopsida</taxon>
        <taxon>eudicotyledons</taxon>
        <taxon>Gunneridae</taxon>
        <taxon>Pentapetalae</taxon>
        <taxon>rosids</taxon>
        <taxon>fabids</taxon>
        <taxon>Fabales</taxon>
        <taxon>Fabaceae</taxon>
        <taxon>Papilionoideae</taxon>
        <taxon>50 kb inversion clade</taxon>
        <taxon>dalbergioids sensu lato</taxon>
        <taxon>Dalbergieae</taxon>
        <taxon>Pterocarpus clade</taxon>
        <taxon>Stylosanthes</taxon>
    </lineage>
</organism>
<dbReference type="Proteomes" id="UP001341840">
    <property type="component" value="Unassembled WGS sequence"/>
</dbReference>
<dbReference type="EMBL" id="JASCZI010151200">
    <property type="protein sequence ID" value="MED6170854.1"/>
    <property type="molecule type" value="Genomic_DNA"/>
</dbReference>
<comment type="caution">
    <text evidence="2">The sequence shown here is derived from an EMBL/GenBank/DDBJ whole genome shotgun (WGS) entry which is preliminary data.</text>
</comment>
<evidence type="ECO:0000313" key="2">
    <source>
        <dbReference type="EMBL" id="MED6170854.1"/>
    </source>
</evidence>
<feature type="compositionally biased region" description="Low complexity" evidence="1">
    <location>
        <begin position="118"/>
        <end position="129"/>
    </location>
</feature>
<feature type="compositionally biased region" description="Basic residues" evidence="1">
    <location>
        <begin position="101"/>
        <end position="117"/>
    </location>
</feature>
<reference evidence="2 3" key="1">
    <citation type="journal article" date="2023" name="Plants (Basel)">
        <title>Bridging the Gap: Combining Genomics and Transcriptomics Approaches to Understand Stylosanthes scabra, an Orphan Legume from the Brazilian Caatinga.</title>
        <authorList>
            <person name="Ferreira-Neto J.R.C."/>
            <person name="da Silva M.D."/>
            <person name="Binneck E."/>
            <person name="de Melo N.F."/>
            <person name="da Silva R.H."/>
            <person name="de Melo A.L.T.M."/>
            <person name="Pandolfi V."/>
            <person name="Bustamante F.O."/>
            <person name="Brasileiro-Vidal A.C."/>
            <person name="Benko-Iseppon A.M."/>
        </authorList>
    </citation>
    <scope>NUCLEOTIDE SEQUENCE [LARGE SCALE GENOMIC DNA]</scope>
    <source>
        <tissue evidence="2">Leaves</tissue>
    </source>
</reference>
<feature type="region of interest" description="Disordered" evidence="1">
    <location>
        <begin position="76"/>
        <end position="135"/>
    </location>
</feature>
<proteinExistence type="predicted"/>
<keyword evidence="3" id="KW-1185">Reference proteome</keyword>
<gene>
    <name evidence="2" type="ORF">PIB30_035029</name>
</gene>
<evidence type="ECO:0000313" key="3">
    <source>
        <dbReference type="Proteomes" id="UP001341840"/>
    </source>
</evidence>
<name>A0ABU6VBN0_9FABA</name>
<accession>A0ABU6VBN0</accession>
<sequence>MHFTELPVQKSIRLVYEARGENQLDYITGEGTPPTCFLKEETFIRSELSKRSSRFLTRHWRRCRDLKRQIPLMAEPPVNHRQSPPRVDGCTAFDSESNNVRRNRRNRATSSRRRSPRRIASSPIPTPRRAVTQIPSPPHIASQLHIPVRHREHRSAYDIMGIVTG</sequence>